<dbReference type="EMBL" id="CP000661">
    <property type="protein sequence ID" value="ABP70311.1"/>
    <property type="molecule type" value="Genomic_DNA"/>
</dbReference>
<accession>A4WSE7</accession>
<dbReference type="STRING" id="349102.Rsph17025_1414"/>
<proteinExistence type="predicted"/>
<evidence type="ECO:0000313" key="2">
    <source>
        <dbReference type="EMBL" id="ABP70311.1"/>
    </source>
</evidence>
<dbReference type="BioCyc" id="RSPH349102:G1G8M-1456-MONOMER"/>
<feature type="domain" description="TniQ" evidence="1">
    <location>
        <begin position="83"/>
        <end position="221"/>
    </location>
</feature>
<dbReference type="eggNOG" id="ENOG502ZA2F">
    <property type="taxonomic scope" value="Bacteria"/>
</dbReference>
<evidence type="ECO:0000259" key="1">
    <source>
        <dbReference type="Pfam" id="PF06527"/>
    </source>
</evidence>
<protein>
    <recommendedName>
        <fullName evidence="1">TniQ domain-containing protein</fullName>
    </recommendedName>
</protein>
<organism evidence="2">
    <name type="scientific">Cereibacter sphaeroides (strain ATCC 17025 / ATH 2.4.3)</name>
    <name type="common">Rhodobacter sphaeroides</name>
    <dbReference type="NCBI Taxonomy" id="349102"/>
    <lineage>
        <taxon>Bacteria</taxon>
        <taxon>Pseudomonadati</taxon>
        <taxon>Pseudomonadota</taxon>
        <taxon>Alphaproteobacteria</taxon>
        <taxon>Rhodobacterales</taxon>
        <taxon>Paracoccaceae</taxon>
        <taxon>Cereibacter</taxon>
    </lineage>
</organism>
<name>A4WSE7_CERS5</name>
<dbReference type="Pfam" id="PF06527">
    <property type="entry name" value="TniQ"/>
    <property type="match status" value="1"/>
</dbReference>
<gene>
    <name evidence="2" type="ordered locus">Rsph17025_1414</name>
</gene>
<sequence precursor="true">MWLSEPLRLRPVGLVSVLVLDASRVLASTANGRRRIAFSRERIGMEGFVSDRRMDTAAVLIHPAIRPLPHQSAPFAPVVQPFPLRPVPVSRETFPSFISRFSAMNGVSGRDFCRDRDFSLKRAVELERDVVERIGAFGGLSSDALATMLSWTGERAGDVRMTFRGEIFGSRALRNPKVRGCPVCLRDDAVAHRGAAVEAMAMRGDWQFREVSLCLRHRHPLVLLWEVDSHTERHDIGSRLAEIEDRVLGGDFDRPLSNPDAYDLWLDRRLGDGSDPTWLSEHSLHAATIFIRLLGAELLRLNPFPPEDQDLLRAAQATGFEVVRGGEEAIIDALDALARHSGGHNDEPLKAFGQLYANLSRLYLDEAGFAPFRRLLRDRILRHWPVAAGETVLGEALPQRRLHSVVTAAREAGVTADLMRSFLLEAGAFEPDDPRPDSRRTFEAEQFAPLIAEIPTLVGPGPMRAAMRATKKEFEALAADGVLVPRTRVPKIKAPWRLADGVALVVELQAVARPVAADDAAWESILRARQRRGIPVGTLIAAIRAGRLQAGQRESVEGYSGIVVARTEVDRLAEEEAHRAVPDLPSAAAFGRSVGLRDGGRFLALVAAGHTPVTKVQHPRLGYEMFVVSEADVAAFHRRFVTTTTLSTEWGEHRNTIIVQLEAAGVARFAPEGTDFGAIYLRRDVEAAVGRQGRAALSRTS</sequence>
<reference evidence="2" key="1">
    <citation type="submission" date="2007-04" db="EMBL/GenBank/DDBJ databases">
        <title>Complete sequence of chromosome of Rhodobacter sphaeroides ATCC 17025.</title>
        <authorList>
            <consortium name="US DOE Joint Genome Institute"/>
            <person name="Copeland A."/>
            <person name="Lucas S."/>
            <person name="Lapidus A."/>
            <person name="Barry K."/>
            <person name="Detter J.C."/>
            <person name="Glavina del Rio T."/>
            <person name="Hammon N."/>
            <person name="Israni S."/>
            <person name="Dalin E."/>
            <person name="Tice H."/>
            <person name="Pitluck S."/>
            <person name="Chertkov O."/>
            <person name="Brettin T."/>
            <person name="Bruce D."/>
            <person name="Han C."/>
            <person name="Schmutz J."/>
            <person name="Larimer F."/>
            <person name="Land M."/>
            <person name="Hauser L."/>
            <person name="Kyrpides N."/>
            <person name="Kim E."/>
            <person name="Richardson P."/>
            <person name="Mackenzie C."/>
            <person name="Choudhary M."/>
            <person name="Donohue T.J."/>
            <person name="Kaplan S."/>
        </authorList>
    </citation>
    <scope>NUCLEOTIDE SEQUENCE [LARGE SCALE GENOMIC DNA]</scope>
    <source>
        <strain evidence="2">ATCC 17025</strain>
    </source>
</reference>
<dbReference type="AlphaFoldDB" id="A4WSE7"/>
<dbReference type="KEGG" id="rsq:Rsph17025_1414"/>
<dbReference type="InterPro" id="IPR009492">
    <property type="entry name" value="TniQ"/>
</dbReference>
<dbReference type="HOGENOM" id="CLU_030259_0_0_5"/>